<dbReference type="PANTHER" id="PTHR11717">
    <property type="entry name" value="LOW MOLECULAR WEIGHT PROTEIN TYROSINE PHOSPHATASE"/>
    <property type="match status" value="1"/>
</dbReference>
<evidence type="ECO:0000256" key="3">
    <source>
        <dbReference type="ARBA" id="ARBA00022801"/>
    </source>
</evidence>
<dbReference type="EC" id="3.1.3.48" evidence="2"/>
<evidence type="ECO:0000313" key="7">
    <source>
        <dbReference type="Proteomes" id="UP000820977"/>
    </source>
</evidence>
<dbReference type="CDD" id="cd16343">
    <property type="entry name" value="LMWPTP"/>
    <property type="match status" value="1"/>
</dbReference>
<keyword evidence="3" id="KW-0378">Hydrolase</keyword>
<keyword evidence="4" id="KW-0904">Protein phosphatase</keyword>
<dbReference type="Gene3D" id="3.40.50.2300">
    <property type="match status" value="1"/>
</dbReference>
<evidence type="ECO:0000313" key="6">
    <source>
        <dbReference type="EMBL" id="NPE24102.1"/>
    </source>
</evidence>
<dbReference type="PRINTS" id="PR00719">
    <property type="entry name" value="LMWPTPASE"/>
</dbReference>
<dbReference type="SMART" id="SM00226">
    <property type="entry name" value="LMWPc"/>
    <property type="match status" value="1"/>
</dbReference>
<evidence type="ECO:0000256" key="1">
    <source>
        <dbReference type="ARBA" id="ARBA00011063"/>
    </source>
</evidence>
<evidence type="ECO:0000256" key="2">
    <source>
        <dbReference type="ARBA" id="ARBA00013064"/>
    </source>
</evidence>
<accession>A0ABX2AY99</accession>
<name>A0ABX2AY99_9BACT</name>
<sequence length="163" mass="18467">MKNGKDIRKILFVCLGNICRSPAAEGVMKKMLCDVDAEEDFIIGSAGIGAWHAGELPDIRMRRCGACRGYCFNSHARQICREDFSRFDLIVAMDNDNVRALRPLARNDGERRKIVCMADFFTGNSHYTTVPDPYYGTERDFETALDLIEDGCRGLIKRIYDDV</sequence>
<dbReference type="RefSeq" id="WP_172343625.1">
    <property type="nucleotide sequence ID" value="NZ_CATJFF010000068.1"/>
</dbReference>
<comment type="similarity">
    <text evidence="1">Belongs to the low molecular weight phosphotyrosine protein phosphatase family.</text>
</comment>
<dbReference type="InterPro" id="IPR023485">
    <property type="entry name" value="Ptyr_pPase"/>
</dbReference>
<gene>
    <name evidence="6" type="ORF">HPS54_00985</name>
</gene>
<organism evidence="6 7">
    <name type="scientific">Xylanibacter caecicola</name>
    <dbReference type="NCBI Taxonomy" id="2736294"/>
    <lineage>
        <taxon>Bacteria</taxon>
        <taxon>Pseudomonadati</taxon>
        <taxon>Bacteroidota</taxon>
        <taxon>Bacteroidia</taxon>
        <taxon>Bacteroidales</taxon>
        <taxon>Prevotellaceae</taxon>
        <taxon>Xylanibacter</taxon>
    </lineage>
</organism>
<dbReference type="InterPro" id="IPR050438">
    <property type="entry name" value="LMW_PTPase"/>
</dbReference>
<evidence type="ECO:0000259" key="5">
    <source>
        <dbReference type="SMART" id="SM00226"/>
    </source>
</evidence>
<comment type="caution">
    <text evidence="6">The sequence shown here is derived from an EMBL/GenBank/DDBJ whole genome shotgun (WGS) entry which is preliminary data.</text>
</comment>
<dbReference type="Pfam" id="PF01451">
    <property type="entry name" value="LMWPc"/>
    <property type="match status" value="1"/>
</dbReference>
<dbReference type="EMBL" id="JABKKJ010000001">
    <property type="protein sequence ID" value="NPE24102.1"/>
    <property type="molecule type" value="Genomic_DNA"/>
</dbReference>
<evidence type="ECO:0000256" key="4">
    <source>
        <dbReference type="ARBA" id="ARBA00022912"/>
    </source>
</evidence>
<dbReference type="PANTHER" id="PTHR11717:SF7">
    <property type="entry name" value="LOW MOLECULAR WEIGHT PHOSPHOTYROSINE PROTEIN PHOSPHATASE"/>
    <property type="match status" value="1"/>
</dbReference>
<dbReference type="SUPFAM" id="SSF52788">
    <property type="entry name" value="Phosphotyrosine protein phosphatases I"/>
    <property type="match status" value="1"/>
</dbReference>
<proteinExistence type="inferred from homology"/>
<dbReference type="InterPro" id="IPR017867">
    <property type="entry name" value="Tyr_phospatase_low_mol_wt"/>
</dbReference>
<reference evidence="6 7" key="1">
    <citation type="submission" date="2020-05" db="EMBL/GenBank/DDBJ databases">
        <title>Distinct polysaccharide utilization as determinants for interspecies competition between intestinal Prevotella spp.</title>
        <authorList>
            <person name="Galvez E.J.C."/>
            <person name="Iljazovic A."/>
            <person name="Strowig T."/>
        </authorList>
    </citation>
    <scope>NUCLEOTIDE SEQUENCE [LARGE SCALE GENOMIC DNA]</scope>
    <source>
        <strain evidence="6 7">PCHR</strain>
    </source>
</reference>
<dbReference type="InterPro" id="IPR036196">
    <property type="entry name" value="Ptyr_pPase_sf"/>
</dbReference>
<keyword evidence="7" id="KW-1185">Reference proteome</keyword>
<protein>
    <recommendedName>
        <fullName evidence="2">protein-tyrosine-phosphatase</fullName>
        <ecNumber evidence="2">3.1.3.48</ecNumber>
    </recommendedName>
</protein>
<dbReference type="Proteomes" id="UP000820977">
    <property type="component" value="Unassembled WGS sequence"/>
</dbReference>
<feature type="domain" description="Phosphotyrosine protein phosphatase I" evidence="5">
    <location>
        <begin position="8"/>
        <end position="158"/>
    </location>
</feature>